<proteinExistence type="inferred from homology"/>
<dbReference type="EC" id="4.6.1.19" evidence="2"/>
<dbReference type="GO" id="GO:0005576">
    <property type="term" value="C:extracellular region"/>
    <property type="evidence" value="ECO:0007669"/>
    <property type="project" value="TreeGrafter"/>
</dbReference>
<dbReference type="GO" id="GO:0033897">
    <property type="term" value="F:ribonuclease T2 activity"/>
    <property type="evidence" value="ECO:0007669"/>
    <property type="project" value="UniProtKB-EC"/>
</dbReference>
<dbReference type="Pfam" id="PF00583">
    <property type="entry name" value="Acetyltransf_1"/>
    <property type="match status" value="1"/>
</dbReference>
<dbReference type="PROSITE" id="PS00531">
    <property type="entry name" value="RNASE_T2_2"/>
    <property type="match status" value="1"/>
</dbReference>
<keyword evidence="3" id="KW-0255">Endonuclease</keyword>
<dbReference type="GO" id="GO:0006401">
    <property type="term" value="P:RNA catabolic process"/>
    <property type="evidence" value="ECO:0007669"/>
    <property type="project" value="TreeGrafter"/>
</dbReference>
<dbReference type="PANTHER" id="PTHR11240:SF17">
    <property type="entry name" value="RIBONUCLEASE T2"/>
    <property type="match status" value="1"/>
</dbReference>
<evidence type="ECO:0000256" key="2">
    <source>
        <dbReference type="ARBA" id="ARBA00012571"/>
    </source>
</evidence>
<dbReference type="Pfam" id="PF00445">
    <property type="entry name" value="Ribonuclease_T2"/>
    <property type="match status" value="1"/>
</dbReference>
<keyword evidence="3" id="KW-0540">Nuclease</keyword>
<dbReference type="SUPFAM" id="SSF55895">
    <property type="entry name" value="Ribonuclease Rh-like"/>
    <property type="match status" value="1"/>
</dbReference>
<dbReference type="InterPro" id="IPR018188">
    <property type="entry name" value="RNase_T2_His_AS_1"/>
</dbReference>
<dbReference type="Gene3D" id="3.90.730.10">
    <property type="entry name" value="Ribonuclease T2-like"/>
    <property type="match status" value="1"/>
</dbReference>
<comment type="caution">
    <text evidence="7">The sequence shown here is derived from an EMBL/GenBank/DDBJ whole genome shotgun (WGS) entry which is preliminary data.</text>
</comment>
<evidence type="ECO:0000313" key="8">
    <source>
        <dbReference type="Proteomes" id="UP000748025"/>
    </source>
</evidence>
<dbReference type="EMBL" id="SRPW01002461">
    <property type="protein sequence ID" value="KAG5992720.1"/>
    <property type="molecule type" value="Genomic_DNA"/>
</dbReference>
<dbReference type="Gene3D" id="3.40.630.30">
    <property type="match status" value="1"/>
</dbReference>
<dbReference type="InterPro" id="IPR033130">
    <property type="entry name" value="RNase_T2_His_AS_2"/>
</dbReference>
<feature type="domain" description="N-acetyltransferase" evidence="6">
    <location>
        <begin position="55"/>
        <end position="202"/>
    </location>
</feature>
<evidence type="ECO:0000259" key="6">
    <source>
        <dbReference type="PROSITE" id="PS51186"/>
    </source>
</evidence>
<dbReference type="PROSITE" id="PS00530">
    <property type="entry name" value="RNASE_T2_1"/>
    <property type="match status" value="1"/>
</dbReference>
<evidence type="ECO:0000256" key="5">
    <source>
        <dbReference type="SAM" id="MobiDB-lite"/>
    </source>
</evidence>
<keyword evidence="3" id="KW-0378">Hydrolase</keyword>
<sequence>MPPSSPSSDSSSPPPPPPLPPGIVLSFHPKQHAHLTPYLAALHASCITHDRTMATFLPPLSHEKLLTWWKERIAEVNDGKRRIWMLASEVDASGAARGTGIMGVVMLVTAYSETGAFRGYVEKLLVHRNFRGRGGARALMAALEAEALSLGRSMLLLHAESDSPAETVCKKLGFVESGRVPAYGMSPTGELRDATFLYKQLGGMRSPRLPTSTCMVLFLCLAWAHSVAAGLYPGVTPDNHTCESVDPVLSCSCRATPEKVDDTCCTETYGGLLVATQLWSTFTGLETEGQVYPKDSWSIHGLWPGSYTQYCDLSRQYDPRPSPNTTNGNPDGIPVPPYTGEPIDGWFAPHGKLALLAYMNRYWVSQHDPNWVFWAHEFSKHATCFSTFQTECFGPLPPPHTDLFDFFETVIRWHKKLPTYTWLLDAGIAPSNTTTYTYADIQAALTDALGGRLGGHSTSVFVGCGGPRFNETRRGRGSPDGGRTELNEIWYYYHAWGRPQRGEARMVDAGRAGGRVTTCARVEGAVRYYERSVGSEK</sequence>
<dbReference type="AlphaFoldDB" id="A0A9P7N4D2"/>
<evidence type="ECO:0000256" key="1">
    <source>
        <dbReference type="ARBA" id="ARBA00007469"/>
    </source>
</evidence>
<dbReference type="InterPro" id="IPR036430">
    <property type="entry name" value="RNase_T2-like_sf"/>
</dbReference>
<dbReference type="InterPro" id="IPR000182">
    <property type="entry name" value="GNAT_dom"/>
</dbReference>
<comment type="similarity">
    <text evidence="1 4">Belongs to the RNase T2 family.</text>
</comment>
<feature type="compositionally biased region" description="Low complexity" evidence="5">
    <location>
        <begin position="1"/>
        <end position="11"/>
    </location>
</feature>
<evidence type="ECO:0000256" key="3">
    <source>
        <dbReference type="ARBA" id="ARBA00022759"/>
    </source>
</evidence>
<dbReference type="Proteomes" id="UP000748025">
    <property type="component" value="Unassembled WGS sequence"/>
</dbReference>
<organism evidence="7 8">
    <name type="scientific">Claviceps pusilla</name>
    <dbReference type="NCBI Taxonomy" id="123648"/>
    <lineage>
        <taxon>Eukaryota</taxon>
        <taxon>Fungi</taxon>
        <taxon>Dikarya</taxon>
        <taxon>Ascomycota</taxon>
        <taxon>Pezizomycotina</taxon>
        <taxon>Sordariomycetes</taxon>
        <taxon>Hypocreomycetidae</taxon>
        <taxon>Hypocreales</taxon>
        <taxon>Clavicipitaceae</taxon>
        <taxon>Claviceps</taxon>
    </lineage>
</organism>
<feature type="region of interest" description="Disordered" evidence="5">
    <location>
        <begin position="1"/>
        <end position="20"/>
    </location>
</feature>
<dbReference type="PROSITE" id="PS51186">
    <property type="entry name" value="GNAT"/>
    <property type="match status" value="1"/>
</dbReference>
<dbReference type="OrthoDB" id="435754at2759"/>
<reference evidence="7" key="1">
    <citation type="journal article" date="2020" name="bioRxiv">
        <title>Whole genome comparisons of ergot fungi reveals the divergence and evolution of species within the genus Claviceps are the result of varying mechanisms driving genome evolution and host range expansion.</title>
        <authorList>
            <person name="Wyka S.A."/>
            <person name="Mondo S.J."/>
            <person name="Liu M."/>
            <person name="Dettman J."/>
            <person name="Nalam V."/>
            <person name="Broders K.D."/>
        </authorList>
    </citation>
    <scope>NUCLEOTIDE SEQUENCE</scope>
    <source>
        <strain evidence="7">CCC 602</strain>
    </source>
</reference>
<name>A0A9P7N4D2_9HYPO</name>
<keyword evidence="8" id="KW-1185">Reference proteome</keyword>
<protein>
    <recommendedName>
        <fullName evidence="2">ribonuclease T2</fullName>
        <ecNumber evidence="2">4.6.1.19</ecNumber>
    </recommendedName>
</protein>
<dbReference type="InterPro" id="IPR001568">
    <property type="entry name" value="RNase_T2-like"/>
</dbReference>
<dbReference type="GO" id="GO:0016747">
    <property type="term" value="F:acyltransferase activity, transferring groups other than amino-acyl groups"/>
    <property type="evidence" value="ECO:0007669"/>
    <property type="project" value="InterPro"/>
</dbReference>
<evidence type="ECO:0000256" key="4">
    <source>
        <dbReference type="RuleBase" id="RU004328"/>
    </source>
</evidence>
<dbReference type="PANTHER" id="PTHR11240">
    <property type="entry name" value="RIBONUCLEASE T2"/>
    <property type="match status" value="1"/>
</dbReference>
<accession>A0A9P7N4D2</accession>
<evidence type="ECO:0000313" key="7">
    <source>
        <dbReference type="EMBL" id="KAG5992720.1"/>
    </source>
</evidence>
<gene>
    <name evidence="7" type="ORF">E4U43_003700</name>
</gene>
<dbReference type="GO" id="GO:0003723">
    <property type="term" value="F:RNA binding"/>
    <property type="evidence" value="ECO:0007669"/>
    <property type="project" value="InterPro"/>
</dbReference>
<dbReference type="InterPro" id="IPR016181">
    <property type="entry name" value="Acyl_CoA_acyltransferase"/>
</dbReference>
<dbReference type="SUPFAM" id="SSF55729">
    <property type="entry name" value="Acyl-CoA N-acyltransferases (Nat)"/>
    <property type="match status" value="1"/>
</dbReference>